<evidence type="ECO:0000256" key="1">
    <source>
        <dbReference type="SAM" id="MobiDB-lite"/>
    </source>
</evidence>
<protein>
    <submittedName>
        <fullName evidence="2">Uncharacterized protein</fullName>
    </submittedName>
</protein>
<dbReference type="AlphaFoldDB" id="Q38FK5"/>
<proteinExistence type="predicted"/>
<feature type="region of interest" description="Disordered" evidence="1">
    <location>
        <begin position="11"/>
        <end position="50"/>
    </location>
</feature>
<sequence>MLPISLIQNEQGQKMCKLRKKPSSLHRKGKFQPVEEKRPHPPLTRAPAAGCDSKRKGMPILFLEHTAIVLTLRRFAAKNLSARHSTQRSFPVPHSHPAASLRPKKVIAGRPDDTYPLVCAKPVPSVDDRDSALYWRAFGICNDKKRGGEPPPQYSSKKKKAGVVRDTTC</sequence>
<dbReference type="GeneID" id="3660414"/>
<evidence type="ECO:0000313" key="2">
    <source>
        <dbReference type="EMBL" id="EAN76415.1"/>
    </source>
</evidence>
<feature type="compositionally biased region" description="Basic residues" evidence="1">
    <location>
        <begin position="16"/>
        <end position="30"/>
    </location>
</feature>
<dbReference type="KEGG" id="tbr:Tb09.160.1860"/>
<dbReference type="InParanoid" id="Q38FK5"/>
<name>Q38FK5_TRYB2</name>
<evidence type="ECO:0000313" key="3">
    <source>
        <dbReference type="Proteomes" id="UP000008524"/>
    </source>
</evidence>
<reference evidence="2 3" key="2">
    <citation type="journal article" date="2005" name="Science">
        <title>The genome of the African trypanosome Trypanosoma brucei.</title>
        <authorList>
            <person name="Berriman M."/>
            <person name="Ghedin E."/>
            <person name="Hertz-Fowler C."/>
            <person name="Blandin G."/>
            <person name="Renauld H."/>
            <person name="Bartholomeu D.C."/>
            <person name="Lennard N.J."/>
            <person name="Caler E."/>
            <person name="Hamlin N.E."/>
            <person name="Haas B."/>
            <person name="Bohme U."/>
            <person name="Hannick L."/>
            <person name="Aslett M.A."/>
            <person name="Shallom J."/>
            <person name="Marcello L."/>
            <person name="Hou L."/>
            <person name="Wickstead B."/>
            <person name="Alsmark U.C."/>
            <person name="Arrowsmith C."/>
            <person name="Atkin R.J."/>
            <person name="Barron A.J."/>
            <person name="Bringaud F."/>
            <person name="Brooks K."/>
            <person name="Carrington M."/>
            <person name="Cherevach I."/>
            <person name="Chillingworth T.J."/>
            <person name="Churcher C."/>
            <person name="Clark L.N."/>
            <person name="Corton C.H."/>
            <person name="Cronin A."/>
            <person name="Davies R.M."/>
            <person name="Doggett J."/>
            <person name="Djikeng A."/>
            <person name="Feldblyum T."/>
            <person name="Field M.C."/>
            <person name="Fraser A."/>
            <person name="Goodhead I."/>
            <person name="Hance Z."/>
            <person name="Harper D."/>
            <person name="Harris B.R."/>
            <person name="Hauser H."/>
            <person name="Hostetler J."/>
            <person name="Ivens A."/>
            <person name="Jagels K."/>
            <person name="Johnson D."/>
            <person name="Johnson J."/>
            <person name="Jones K."/>
            <person name="Kerhornou A.X."/>
            <person name="Koo H."/>
            <person name="Larke N."/>
            <person name="Landfear S."/>
            <person name="Larkin C."/>
            <person name="Leech V."/>
            <person name="Line A."/>
            <person name="Lord A."/>
            <person name="Macleod A."/>
            <person name="Mooney P.J."/>
            <person name="Moule S."/>
            <person name="Martin D.M."/>
            <person name="Morgan G.W."/>
            <person name="Mungall K."/>
            <person name="Norbertczak H."/>
            <person name="Ormond D."/>
            <person name="Pai G."/>
            <person name="Peacock C.S."/>
            <person name="Peterson J."/>
            <person name="Quail M.A."/>
            <person name="Rabbinowitsch E."/>
            <person name="Rajandream M.A."/>
            <person name="Reitter C."/>
            <person name="Salzberg S.L."/>
            <person name="Sanders M."/>
            <person name="Schobel S."/>
            <person name="Sharp S."/>
            <person name="Simmonds M."/>
            <person name="Simpson A.J."/>
            <person name="Tallon L."/>
            <person name="Turner C.M."/>
            <person name="Tait A."/>
            <person name="Tivey A.R."/>
            <person name="Van Aken S."/>
            <person name="Walker D."/>
            <person name="Wanless D."/>
            <person name="Wang S."/>
            <person name="White B."/>
            <person name="White O."/>
            <person name="Whitehead S."/>
            <person name="Woodward J."/>
            <person name="Wortman J."/>
            <person name="Adams M.D."/>
            <person name="Embley T.M."/>
            <person name="Gull K."/>
            <person name="Ullu E."/>
            <person name="Barry J.D."/>
            <person name="Fairlamb A.H."/>
            <person name="Opperdoes F."/>
            <person name="Barrell B.G."/>
            <person name="Donelson J.E."/>
            <person name="Hall N."/>
            <person name="Fraser C.M."/>
            <person name="Melville S.E."/>
            <person name="El-Sayed N.M."/>
        </authorList>
    </citation>
    <scope>NUCLEOTIDE SEQUENCE [LARGE SCALE GENOMIC DNA]</scope>
    <source>
        <strain evidence="2 3">927/4 GUTat10.1</strain>
    </source>
</reference>
<reference evidence="2 3" key="1">
    <citation type="journal article" date="2005" name="Science">
        <title>Comparative genomics of trypanosomatid parasitic protozoa.</title>
        <authorList>
            <person name="El-Sayed N.M."/>
            <person name="Myler P.J."/>
            <person name="Blandin G."/>
            <person name="Berriman M."/>
            <person name="Crabtree J."/>
            <person name="Aggarwal G."/>
            <person name="Caler E."/>
            <person name="Renauld H."/>
            <person name="Worthey E.A."/>
            <person name="Hertz-Fowler C."/>
            <person name="Ghedin E."/>
            <person name="Peacock C."/>
            <person name="Bartholomeu D.C."/>
            <person name="Haas B.J."/>
            <person name="Tran A.N."/>
            <person name="Wortman J.R."/>
            <person name="Alsmark U.C."/>
            <person name="Angiuoli S."/>
            <person name="Anupama A."/>
            <person name="Badger J."/>
            <person name="Bringaud F."/>
            <person name="Cadag E."/>
            <person name="Carlton J.M."/>
            <person name="Cerqueira G.C."/>
            <person name="Creasy T."/>
            <person name="Delcher A.L."/>
            <person name="Djikeng A."/>
            <person name="Embley T.M."/>
            <person name="Hauser C."/>
            <person name="Ivens A.C."/>
            <person name="Kummerfeld S.K."/>
            <person name="Pereira-Leal J.B."/>
            <person name="Nilsson D."/>
            <person name="Peterson J."/>
            <person name="Salzberg S.L."/>
            <person name="Shallom J."/>
            <person name="Silva J.C."/>
            <person name="Sundaram J."/>
            <person name="Westenberger S."/>
            <person name="White O."/>
            <person name="Melville S.E."/>
            <person name="Donelson J.E."/>
            <person name="Andersson B."/>
            <person name="Stuart K.D."/>
            <person name="Hall N."/>
        </authorList>
    </citation>
    <scope>NUCLEOTIDE SEQUENCE [LARGE SCALE GENOMIC DNA]</scope>
    <source>
        <strain evidence="2 3">927/4 GUTat10.1</strain>
    </source>
</reference>
<dbReference type="Proteomes" id="UP000008524">
    <property type="component" value="Chromosome 9"/>
</dbReference>
<dbReference type="PaxDb" id="5691-EAN76415"/>
<organism evidence="2 3">
    <name type="scientific">Trypanosoma brucei brucei (strain 927/4 GUTat10.1)</name>
    <dbReference type="NCBI Taxonomy" id="185431"/>
    <lineage>
        <taxon>Eukaryota</taxon>
        <taxon>Discoba</taxon>
        <taxon>Euglenozoa</taxon>
        <taxon>Kinetoplastea</taxon>
        <taxon>Metakinetoplastina</taxon>
        <taxon>Trypanosomatida</taxon>
        <taxon>Trypanosomatidae</taxon>
        <taxon>Trypanosoma</taxon>
    </lineage>
</organism>
<gene>
    <name evidence="2" type="ORF">Tb09.160.1860</name>
</gene>
<dbReference type="EMBL" id="CM000207">
    <property type="protein sequence ID" value="EAN76415.1"/>
    <property type="molecule type" value="Genomic_DNA"/>
</dbReference>
<accession>Q38FK5</accession>
<feature type="region of interest" description="Disordered" evidence="1">
    <location>
        <begin position="142"/>
        <end position="169"/>
    </location>
</feature>
<dbReference type="RefSeq" id="XP_803625.1">
    <property type="nucleotide sequence ID" value="XM_798532.1"/>
</dbReference>
<keyword evidence="3" id="KW-1185">Reference proteome</keyword>